<dbReference type="PRINTS" id="PR00685">
    <property type="entry name" value="TIFACTORIIB"/>
</dbReference>
<dbReference type="Gramene" id="Zm00001eb342490_T003">
    <property type="protein sequence ID" value="Zm00001eb342490_P003"/>
    <property type="gene ID" value="Zm00001eb342490"/>
</dbReference>
<dbReference type="GO" id="GO:0005634">
    <property type="term" value="C:nucleus"/>
    <property type="evidence" value="ECO:0007669"/>
    <property type="project" value="UniProtKB-SubCell"/>
</dbReference>
<dbReference type="FunFam" id="1.20.5.650:FF:000002">
    <property type="entry name" value="Cyclin/Brf1-like TBP-binding protein"/>
    <property type="match status" value="1"/>
</dbReference>
<keyword evidence="6" id="KW-0805">Transcription regulation</keyword>
<keyword evidence="9" id="KW-0539">Nucleus</keyword>
<dbReference type="GO" id="GO:0017025">
    <property type="term" value="F:TBP-class protein binding"/>
    <property type="evidence" value="ECO:0007669"/>
    <property type="project" value="InterPro"/>
</dbReference>
<organism evidence="12 13">
    <name type="scientific">Zea mays</name>
    <name type="common">Maize</name>
    <dbReference type="NCBI Taxonomy" id="4577"/>
    <lineage>
        <taxon>Eukaryota</taxon>
        <taxon>Viridiplantae</taxon>
        <taxon>Streptophyta</taxon>
        <taxon>Embryophyta</taxon>
        <taxon>Tracheophyta</taxon>
        <taxon>Spermatophyta</taxon>
        <taxon>Magnoliopsida</taxon>
        <taxon>Liliopsida</taxon>
        <taxon>Poales</taxon>
        <taxon>Poaceae</taxon>
        <taxon>PACMAD clade</taxon>
        <taxon>Panicoideae</taxon>
        <taxon>Andropogonodae</taxon>
        <taxon>Andropogoneae</taxon>
        <taxon>Tripsacinae</taxon>
        <taxon>Zea</taxon>
    </lineage>
</organism>
<comment type="similarity">
    <text evidence="2">Belongs to the TFIIB family.</text>
</comment>
<dbReference type="InterPro" id="IPR036915">
    <property type="entry name" value="Cyclin-like_sf"/>
</dbReference>
<accession>A0A804QMX4</accession>
<keyword evidence="5" id="KW-0862">Zinc</keyword>
<dbReference type="Gramene" id="Zm00001eb342490_T002">
    <property type="protein sequence ID" value="Zm00001eb342490_P002"/>
    <property type="gene ID" value="Zm00001eb342490"/>
</dbReference>
<keyword evidence="13" id="KW-1185">Reference proteome</keyword>
<dbReference type="InterPro" id="IPR013150">
    <property type="entry name" value="TFIIB_cyclin"/>
</dbReference>
<gene>
    <name evidence="12" type="primary">LOC103635274</name>
</gene>
<dbReference type="CDD" id="cd20553">
    <property type="entry name" value="CYCLIN_TFIIIB90_rpt1"/>
    <property type="match status" value="1"/>
</dbReference>
<dbReference type="FunFam" id="1.10.472.10:FF:000066">
    <property type="entry name" value="Transcription factor IIIB subunit"/>
    <property type="match status" value="1"/>
</dbReference>
<evidence type="ECO:0000313" key="13">
    <source>
        <dbReference type="Proteomes" id="UP000007305"/>
    </source>
</evidence>
<dbReference type="GO" id="GO:0008270">
    <property type="term" value="F:zinc ion binding"/>
    <property type="evidence" value="ECO:0007669"/>
    <property type="project" value="UniProtKB-KW"/>
</dbReference>
<dbReference type="FunFam" id="1.10.472.10:FF:000007">
    <property type="entry name" value="Transcription factor IIIB 90 kDa subunit"/>
    <property type="match status" value="1"/>
</dbReference>
<feature type="domain" description="Cyclin-like" evidence="11">
    <location>
        <begin position="77"/>
        <end position="160"/>
    </location>
</feature>
<dbReference type="EnsemblPlants" id="Zm00001eb342490_T002">
    <property type="protein sequence ID" value="Zm00001eb342490_P002"/>
    <property type="gene ID" value="Zm00001eb342490"/>
</dbReference>
<evidence type="ECO:0000256" key="2">
    <source>
        <dbReference type="ARBA" id="ARBA00010857"/>
    </source>
</evidence>
<dbReference type="Pfam" id="PF07741">
    <property type="entry name" value="BRF1"/>
    <property type="match status" value="1"/>
</dbReference>
<feature type="compositionally biased region" description="Basic and acidic residues" evidence="10">
    <location>
        <begin position="374"/>
        <end position="385"/>
    </location>
</feature>
<feature type="region of interest" description="Disordered" evidence="10">
    <location>
        <begin position="374"/>
        <end position="394"/>
    </location>
</feature>
<evidence type="ECO:0000256" key="4">
    <source>
        <dbReference type="ARBA" id="ARBA00022771"/>
    </source>
</evidence>
<evidence type="ECO:0000256" key="10">
    <source>
        <dbReference type="SAM" id="MobiDB-lite"/>
    </source>
</evidence>
<evidence type="ECO:0000256" key="7">
    <source>
        <dbReference type="ARBA" id="ARBA00023159"/>
    </source>
</evidence>
<keyword evidence="7" id="KW-0010">Activator</keyword>
<dbReference type="GO" id="GO:0070897">
    <property type="term" value="P:transcription preinitiation complex assembly"/>
    <property type="evidence" value="ECO:0007669"/>
    <property type="project" value="InterPro"/>
</dbReference>
<name>A0A804QMX4_MAIZE</name>
<evidence type="ECO:0000256" key="5">
    <source>
        <dbReference type="ARBA" id="ARBA00022833"/>
    </source>
</evidence>
<protein>
    <recommendedName>
        <fullName evidence="11">Cyclin-like domain-containing protein</fullName>
    </recommendedName>
</protein>
<keyword evidence="3" id="KW-0479">Metal-binding</keyword>
<dbReference type="SMART" id="SM00385">
    <property type="entry name" value="CYCLIN"/>
    <property type="match status" value="2"/>
</dbReference>
<dbReference type="PANTHER" id="PTHR11618:SF4">
    <property type="entry name" value="TRANSCRIPTION FACTOR IIIB 90 KDA SUBUNIT"/>
    <property type="match status" value="1"/>
</dbReference>
<dbReference type="Proteomes" id="UP000007305">
    <property type="component" value="Chromosome 8"/>
</dbReference>
<keyword evidence="8" id="KW-0804">Transcription</keyword>
<keyword evidence="4" id="KW-0863">Zinc-finger</keyword>
<dbReference type="AlphaFoldDB" id="A0A804QMX4"/>
<evidence type="ECO:0000256" key="6">
    <source>
        <dbReference type="ARBA" id="ARBA00023015"/>
    </source>
</evidence>
<evidence type="ECO:0000313" key="12">
    <source>
        <dbReference type="EnsemblPlants" id="Zm00001eb342490_P002"/>
    </source>
</evidence>
<dbReference type="SUPFAM" id="SSF47954">
    <property type="entry name" value="Cyclin-like"/>
    <property type="match status" value="2"/>
</dbReference>
<dbReference type="Gene3D" id="1.10.472.10">
    <property type="entry name" value="Cyclin-like"/>
    <property type="match status" value="2"/>
</dbReference>
<evidence type="ECO:0000259" key="11">
    <source>
        <dbReference type="SMART" id="SM00385"/>
    </source>
</evidence>
<dbReference type="CDD" id="cd20554">
    <property type="entry name" value="CYCLIN_TFIIIB90_rpt2"/>
    <property type="match status" value="1"/>
</dbReference>
<dbReference type="InterPro" id="IPR013763">
    <property type="entry name" value="Cyclin-like_dom"/>
</dbReference>
<reference evidence="13" key="1">
    <citation type="journal article" date="2009" name="Science">
        <title>The B73 maize genome: complexity, diversity, and dynamics.</title>
        <authorList>
            <person name="Schnable P.S."/>
            <person name="Ware D."/>
            <person name="Fulton R.S."/>
            <person name="Stein J.C."/>
            <person name="Wei F."/>
            <person name="Pasternak S."/>
            <person name="Liang C."/>
            <person name="Zhang J."/>
            <person name="Fulton L."/>
            <person name="Graves T.A."/>
            <person name="Minx P."/>
            <person name="Reily A.D."/>
            <person name="Courtney L."/>
            <person name="Kruchowski S.S."/>
            <person name="Tomlinson C."/>
            <person name="Strong C."/>
            <person name="Delehaunty K."/>
            <person name="Fronick C."/>
            <person name="Courtney B."/>
            <person name="Rock S.M."/>
            <person name="Belter E."/>
            <person name="Du F."/>
            <person name="Kim K."/>
            <person name="Abbott R.M."/>
            <person name="Cotton M."/>
            <person name="Levy A."/>
            <person name="Marchetto P."/>
            <person name="Ochoa K."/>
            <person name="Jackson S.M."/>
            <person name="Gillam B."/>
            <person name="Chen W."/>
            <person name="Yan L."/>
            <person name="Higginbotham J."/>
            <person name="Cardenas M."/>
            <person name="Waligorski J."/>
            <person name="Applebaum E."/>
            <person name="Phelps L."/>
            <person name="Falcone J."/>
            <person name="Kanchi K."/>
            <person name="Thane T."/>
            <person name="Scimone A."/>
            <person name="Thane N."/>
            <person name="Henke J."/>
            <person name="Wang T."/>
            <person name="Ruppert J."/>
            <person name="Shah N."/>
            <person name="Rotter K."/>
            <person name="Hodges J."/>
            <person name="Ingenthron E."/>
            <person name="Cordes M."/>
            <person name="Kohlberg S."/>
            <person name="Sgro J."/>
            <person name="Delgado B."/>
            <person name="Mead K."/>
            <person name="Chinwalla A."/>
            <person name="Leonard S."/>
            <person name="Crouse K."/>
            <person name="Collura K."/>
            <person name="Kudrna D."/>
            <person name="Currie J."/>
            <person name="He R."/>
            <person name="Angelova A."/>
            <person name="Rajasekar S."/>
            <person name="Mueller T."/>
            <person name="Lomeli R."/>
            <person name="Scara G."/>
            <person name="Ko A."/>
            <person name="Delaney K."/>
            <person name="Wissotski M."/>
            <person name="Lopez G."/>
            <person name="Campos D."/>
            <person name="Braidotti M."/>
            <person name="Ashley E."/>
            <person name="Golser W."/>
            <person name="Kim H."/>
            <person name="Lee S."/>
            <person name="Lin J."/>
            <person name="Dujmic Z."/>
            <person name="Kim W."/>
            <person name="Talag J."/>
            <person name="Zuccolo A."/>
            <person name="Fan C."/>
            <person name="Sebastian A."/>
            <person name="Kramer M."/>
            <person name="Spiegel L."/>
            <person name="Nascimento L."/>
            <person name="Zutavern T."/>
            <person name="Miller B."/>
            <person name="Ambroise C."/>
            <person name="Muller S."/>
            <person name="Spooner W."/>
            <person name="Narechania A."/>
            <person name="Ren L."/>
            <person name="Wei S."/>
            <person name="Kumari S."/>
            <person name="Faga B."/>
            <person name="Levy M.J."/>
            <person name="McMahan L."/>
            <person name="Van Buren P."/>
            <person name="Vaughn M.W."/>
            <person name="Ying K."/>
            <person name="Yeh C.-T."/>
            <person name="Emrich S.J."/>
            <person name="Jia Y."/>
            <person name="Kalyanaraman A."/>
            <person name="Hsia A.-P."/>
            <person name="Barbazuk W.B."/>
            <person name="Baucom R.S."/>
            <person name="Brutnell T.P."/>
            <person name="Carpita N.C."/>
            <person name="Chaparro C."/>
            <person name="Chia J.-M."/>
            <person name="Deragon J.-M."/>
            <person name="Estill J.C."/>
            <person name="Fu Y."/>
            <person name="Jeddeloh J.A."/>
            <person name="Han Y."/>
            <person name="Lee H."/>
            <person name="Li P."/>
            <person name="Lisch D.R."/>
            <person name="Liu S."/>
            <person name="Liu Z."/>
            <person name="Nagel D.H."/>
            <person name="McCann M.C."/>
            <person name="SanMiguel P."/>
            <person name="Myers A.M."/>
            <person name="Nettleton D."/>
            <person name="Nguyen J."/>
            <person name="Penning B.W."/>
            <person name="Ponnala L."/>
            <person name="Schneider K.L."/>
            <person name="Schwartz D.C."/>
            <person name="Sharma A."/>
            <person name="Soderlund C."/>
            <person name="Springer N.M."/>
            <person name="Sun Q."/>
            <person name="Wang H."/>
            <person name="Waterman M."/>
            <person name="Westerman R."/>
            <person name="Wolfgruber T.K."/>
            <person name="Yang L."/>
            <person name="Yu Y."/>
            <person name="Zhang L."/>
            <person name="Zhou S."/>
            <person name="Zhu Q."/>
            <person name="Bennetzen J.L."/>
            <person name="Dawe R.K."/>
            <person name="Jiang J."/>
            <person name="Jiang N."/>
            <person name="Presting G.G."/>
            <person name="Wessler S.R."/>
            <person name="Aluru S."/>
            <person name="Martienssen R.A."/>
            <person name="Clifton S.W."/>
            <person name="McCombie W.R."/>
            <person name="Wing R.A."/>
            <person name="Wilson R.K."/>
        </authorList>
    </citation>
    <scope>NUCLEOTIDE SEQUENCE [LARGE SCALE GENOMIC DNA]</scope>
    <source>
        <strain evidence="13">cv. B73</strain>
    </source>
</reference>
<evidence type="ECO:0000256" key="9">
    <source>
        <dbReference type="ARBA" id="ARBA00023242"/>
    </source>
</evidence>
<dbReference type="Pfam" id="PF00382">
    <property type="entry name" value="TFIIB"/>
    <property type="match status" value="2"/>
</dbReference>
<evidence type="ECO:0000256" key="3">
    <source>
        <dbReference type="ARBA" id="ARBA00022723"/>
    </source>
</evidence>
<dbReference type="Gene3D" id="1.20.5.650">
    <property type="entry name" value="Single helix bin"/>
    <property type="match status" value="1"/>
</dbReference>
<comment type="subcellular location">
    <subcellularLocation>
        <location evidence="1">Nucleus</location>
    </subcellularLocation>
</comment>
<dbReference type="EnsemblPlants" id="Zm00001eb342490_T003">
    <property type="protein sequence ID" value="Zm00001eb342490_P003"/>
    <property type="gene ID" value="Zm00001eb342490"/>
</dbReference>
<feature type="domain" description="Cyclin-like" evidence="11">
    <location>
        <begin position="178"/>
        <end position="270"/>
    </location>
</feature>
<dbReference type="OrthoDB" id="511529at2759"/>
<feature type="region of interest" description="Disordered" evidence="10">
    <location>
        <begin position="287"/>
        <end position="317"/>
    </location>
</feature>
<reference evidence="12" key="3">
    <citation type="submission" date="2021-05" db="UniProtKB">
        <authorList>
            <consortium name="EnsemblPlants"/>
        </authorList>
    </citation>
    <scope>IDENTIFICATION</scope>
    <source>
        <strain evidence="12">cv. B73</strain>
    </source>
</reference>
<reference evidence="12" key="2">
    <citation type="submission" date="2019-07" db="EMBL/GenBank/DDBJ databases">
        <authorList>
            <person name="Seetharam A."/>
            <person name="Woodhouse M."/>
            <person name="Cannon E."/>
        </authorList>
    </citation>
    <scope>NUCLEOTIDE SEQUENCE [LARGE SCALE GENOMIC DNA]</scope>
    <source>
        <strain evidence="12">cv. B73</strain>
    </source>
</reference>
<evidence type="ECO:0000256" key="8">
    <source>
        <dbReference type="ARBA" id="ARBA00023163"/>
    </source>
</evidence>
<evidence type="ECO:0000256" key="1">
    <source>
        <dbReference type="ARBA" id="ARBA00004123"/>
    </source>
</evidence>
<dbReference type="InterPro" id="IPR011665">
    <property type="entry name" value="BRF1_TBP-bd_dom"/>
</dbReference>
<sequence>MIYCTHCADYCPSIKDPDKGYICCGTCGKVLDQEVYTDEPTFVKDNTGQSRLAGSILASIESGYSISHQRTLDKGRDEIRQIVNNLHVSGGETVVSKAYRFYELAVDRNFTRGRRTSHVAAACLYIACRQSKKAYLLIDFSDYLQISVYVLGAVFLQLCQVLLLADHPVVQKLVDPSLFIHRFTKCLLGRRDNAVSDTAFSREVSDTALRIVASMKRDWMQTGRKPSGLCGAALYIAALSHGCNYTKADIVSVVHVCEATLTKRLIEFENTDSGSLTALSGDKSSTIGSGGLINDSVPPKDPEEGGENCEGNADPESLSDIDDVEVDWYLHNEEETQYKKIIWEEMNKEYLEEQAAKEALAAELAARGIVVEEGKKKRKRNEDTKSSTPADTPAEATYNMLKRKGLGSKINEGAVGELYKTKDEVESASRKEEMEFDALFGPDNADGETVDDGGYGYGGCGDGGAEAYNGIDDDFDF</sequence>
<proteinExistence type="inferred from homology"/>
<dbReference type="PANTHER" id="PTHR11618">
    <property type="entry name" value="TRANSCRIPTION INITIATION FACTOR IIB-RELATED"/>
    <property type="match status" value="1"/>
</dbReference>
<dbReference type="InterPro" id="IPR000812">
    <property type="entry name" value="TFIIB"/>
</dbReference>
<feature type="region of interest" description="Disordered" evidence="10">
    <location>
        <begin position="426"/>
        <end position="453"/>
    </location>
</feature>